<organism evidence="3 4">
    <name type="scientific">Terriglobus saanensis (strain ATCC BAA-1853 / DSM 23119 / SP1PR4)</name>
    <dbReference type="NCBI Taxonomy" id="401053"/>
    <lineage>
        <taxon>Bacteria</taxon>
        <taxon>Pseudomonadati</taxon>
        <taxon>Acidobacteriota</taxon>
        <taxon>Terriglobia</taxon>
        <taxon>Terriglobales</taxon>
        <taxon>Acidobacteriaceae</taxon>
        <taxon>Terriglobus</taxon>
    </lineage>
</organism>
<evidence type="ECO:0000256" key="1">
    <source>
        <dbReference type="ARBA" id="ARBA00022723"/>
    </source>
</evidence>
<dbReference type="InterPro" id="IPR013088">
    <property type="entry name" value="Znf_NHR/GATA"/>
</dbReference>
<accession>E8V6T7</accession>
<evidence type="ECO:0008006" key="5">
    <source>
        <dbReference type="Google" id="ProtNLM"/>
    </source>
</evidence>
<dbReference type="Gene3D" id="3.30.50.10">
    <property type="entry name" value="Erythroid Transcription Factor GATA-1, subunit A"/>
    <property type="match status" value="1"/>
</dbReference>
<protein>
    <recommendedName>
        <fullName evidence="5">DNA gyrase inhibitor YacG</fullName>
    </recommendedName>
</protein>
<dbReference type="KEGG" id="tsa:AciPR4_3131"/>
<dbReference type="PANTHER" id="PTHR36150">
    <property type="entry name" value="DNA GYRASE INHIBITOR YACG"/>
    <property type="match status" value="1"/>
</dbReference>
<dbReference type="PANTHER" id="PTHR36150:SF1">
    <property type="entry name" value="DNA GYRASE INHIBITOR YACG"/>
    <property type="match status" value="1"/>
</dbReference>
<dbReference type="GO" id="GO:0008270">
    <property type="term" value="F:zinc ion binding"/>
    <property type="evidence" value="ECO:0007669"/>
    <property type="project" value="InterPro"/>
</dbReference>
<dbReference type="SUPFAM" id="SSF57716">
    <property type="entry name" value="Glucocorticoid receptor-like (DNA-binding domain)"/>
    <property type="match status" value="1"/>
</dbReference>
<keyword evidence="4" id="KW-1185">Reference proteome</keyword>
<dbReference type="OrthoDB" id="9809663at2"/>
<dbReference type="InterPro" id="IPR005584">
    <property type="entry name" value="DNA_gyrase_inhibitor_YacG"/>
</dbReference>
<dbReference type="HOGENOM" id="CLU_178280_1_0_0"/>
<dbReference type="GO" id="GO:0006355">
    <property type="term" value="P:regulation of DNA-templated transcription"/>
    <property type="evidence" value="ECO:0007669"/>
    <property type="project" value="InterPro"/>
</dbReference>
<evidence type="ECO:0000256" key="2">
    <source>
        <dbReference type="ARBA" id="ARBA00022833"/>
    </source>
</evidence>
<dbReference type="RefSeq" id="WP_013569620.1">
    <property type="nucleotide sequence ID" value="NC_014963.1"/>
</dbReference>
<evidence type="ECO:0000313" key="4">
    <source>
        <dbReference type="Proteomes" id="UP000006844"/>
    </source>
</evidence>
<dbReference type="EMBL" id="CP002467">
    <property type="protein sequence ID" value="ADV83889.1"/>
    <property type="molecule type" value="Genomic_DNA"/>
</dbReference>
<keyword evidence="1" id="KW-0479">Metal-binding</keyword>
<reference evidence="3 4" key="1">
    <citation type="journal article" date="2012" name="Stand. Genomic Sci.">
        <title>Complete genome sequence of Terriglobus saanensis type strain SP1PR4(T), an Acidobacteria from tundra soil.</title>
        <authorList>
            <person name="Rawat S.R."/>
            <person name="Mannisto M.K."/>
            <person name="Starovoytov V."/>
            <person name="Goodwin L."/>
            <person name="Nolan M."/>
            <person name="Hauser L."/>
            <person name="Land M."/>
            <person name="Davenport K.W."/>
            <person name="Woyke T."/>
            <person name="Haggblom M.M."/>
        </authorList>
    </citation>
    <scope>NUCLEOTIDE SEQUENCE</scope>
    <source>
        <strain evidence="4">ATCC BAA-1853 / DSM 23119 / SP1PR4</strain>
    </source>
</reference>
<name>E8V6T7_TERSS</name>
<dbReference type="Proteomes" id="UP000006844">
    <property type="component" value="Chromosome"/>
</dbReference>
<dbReference type="AlphaFoldDB" id="E8V6T7"/>
<gene>
    <name evidence="3" type="ordered locus">AciPR4_3131</name>
</gene>
<dbReference type="HAMAP" id="MF_00649">
    <property type="entry name" value="DNA_gyrase_inhibitor_YacG"/>
    <property type="match status" value="1"/>
</dbReference>
<keyword evidence="2" id="KW-0862">Zinc</keyword>
<proteinExistence type="inferred from homology"/>
<dbReference type="Pfam" id="PF03884">
    <property type="entry name" value="YacG"/>
    <property type="match status" value="1"/>
</dbReference>
<dbReference type="STRING" id="401053.AciPR4_3131"/>
<evidence type="ECO:0000313" key="3">
    <source>
        <dbReference type="EMBL" id="ADV83889.1"/>
    </source>
</evidence>
<sequence length="74" mass="8304">MATQKTLHCPICRKDVALDDPNVPFCSDRCRVIDLGKWASGEYKITSPILDPDVLADLDNAQLRKLNEDTDDDD</sequence>
<dbReference type="eggNOG" id="COG3024">
    <property type="taxonomic scope" value="Bacteria"/>
</dbReference>